<comment type="similarity">
    <text evidence="3 7">Belongs to the SHMT family.</text>
</comment>
<keyword evidence="5 7" id="KW-0808">Transferase</keyword>
<gene>
    <name evidence="11" type="ORF">STCU_06549</name>
    <name evidence="10" type="ORF">STCU_09213</name>
</gene>
<dbReference type="InterPro" id="IPR015422">
    <property type="entry name" value="PyrdxlP-dep_Trfase_small"/>
</dbReference>
<dbReference type="InterPro" id="IPR019798">
    <property type="entry name" value="Ser_HO-MeTrfase_PLP_BS"/>
</dbReference>
<dbReference type="PANTHER" id="PTHR11680">
    <property type="entry name" value="SERINE HYDROXYMETHYLTRANSFERASE"/>
    <property type="match status" value="1"/>
</dbReference>
<evidence type="ECO:0000256" key="4">
    <source>
        <dbReference type="ARBA" id="ARBA00022563"/>
    </source>
</evidence>
<name>S9UAD0_9TRYP</name>
<reference evidence="11 12" key="1">
    <citation type="journal article" date="2013" name="PLoS ONE">
        <title>Predicting the Proteins of Angomonas deanei, Strigomonas culicis and Their Respective Endosymbionts Reveals New Aspects of the Trypanosomatidae Family.</title>
        <authorList>
            <person name="Motta M.C."/>
            <person name="Martins A.C."/>
            <person name="de Souza S.S."/>
            <person name="Catta-Preta C.M."/>
            <person name="Silva R."/>
            <person name="Klein C.C."/>
            <person name="de Almeida L.G."/>
            <person name="de Lima Cunha O."/>
            <person name="Ciapina L.P."/>
            <person name="Brocchi M."/>
            <person name="Colabardini A.C."/>
            <person name="de Araujo Lima B."/>
            <person name="Machado C.R."/>
            <person name="de Almeida Soares C.M."/>
            <person name="Probst C.M."/>
            <person name="de Menezes C.B."/>
            <person name="Thompson C.E."/>
            <person name="Bartholomeu D.C."/>
            <person name="Gradia D.F."/>
            <person name="Pavoni D.P."/>
            <person name="Grisard E.C."/>
            <person name="Fantinatti-Garboggini F."/>
            <person name="Marchini F.K."/>
            <person name="Rodrigues-Luiz G.F."/>
            <person name="Wagner G."/>
            <person name="Goldman G.H."/>
            <person name="Fietto J.L."/>
            <person name="Elias M.C."/>
            <person name="Goldman M.H."/>
            <person name="Sagot M.F."/>
            <person name="Pereira M."/>
            <person name="Stoco P.H."/>
            <person name="de Mendonca-Neto R.P."/>
            <person name="Teixeira S.M."/>
            <person name="Maciel T.E."/>
            <person name="de Oliveira Mendes T.A."/>
            <person name="Urmenyi T.P."/>
            <person name="de Souza W."/>
            <person name="Schenkman S."/>
            <person name="de Vasconcelos A.T."/>
        </authorList>
    </citation>
    <scope>NUCLEOTIDE SEQUENCE [LARGE SCALE GENOMIC DNA]</scope>
</reference>
<evidence type="ECO:0000313" key="12">
    <source>
        <dbReference type="Proteomes" id="UP000015354"/>
    </source>
</evidence>
<dbReference type="AlphaFoldDB" id="S9UAD0"/>
<dbReference type="NCBIfam" id="NF000586">
    <property type="entry name" value="PRK00011.1"/>
    <property type="match status" value="1"/>
</dbReference>
<dbReference type="PANTHER" id="PTHR11680:SF35">
    <property type="entry name" value="SERINE HYDROXYMETHYLTRANSFERASE 1"/>
    <property type="match status" value="1"/>
</dbReference>
<keyword evidence="8" id="KW-0812">Transmembrane</keyword>
<sequence>MSNVLASILFAFPSFIDVLQRTVFTSESNGIAGRGTIVILLSFLSSSQGNPFYRHHTHRYRLSVPLFILFYFSVPPYPFLSLSMLRGASRILLAGKIPSLPGNVGLAQHDPEMLGLIQEELERQVGGLELIASENFTSKAVLECLGSILTNKYAEGLPGNRYYGGTEVVDRVENLCRARALAAFRLDAAVWGVNVQPYSGSPANFEVYSGLLQPHDRLMGLDLPAGGHLTHGFYTATKRISASSTYFESLPYSLTPEGLIDMDGLARLAQLFKPKLIIAGGSAYPRDWDYKRYREICDSVGAYFMVDMSHYSGLVAAQEHGNPFEFADVVTTTTHKTLRGPRSGMIFFRKRVTRGKEEVNVEERINSAVFPSLQGGPHIHQIAAVATQLKEVASPEWRAYAQQVKRNAKALAEALVGGGEALVSGGTDNHLLLWNLRPHGITGSKLEKLLDRAHITTNKNTIVGDKSAMAPHGIRLGTPALTTRGLVEADMATVASFLTRAVHIALDVQKSASSNKLVDFVKGCEGNAQLEVLQKEVKDFAHQFPFPGFTEAYPTQQGTK</sequence>
<dbReference type="EMBL" id="ATMH01009213">
    <property type="protein sequence ID" value="EPY19973.1"/>
    <property type="molecule type" value="Genomic_DNA"/>
</dbReference>
<dbReference type="PROSITE" id="PS00096">
    <property type="entry name" value="SHMT"/>
    <property type="match status" value="1"/>
</dbReference>
<evidence type="ECO:0000256" key="7">
    <source>
        <dbReference type="RuleBase" id="RU000585"/>
    </source>
</evidence>
<dbReference type="InterPro" id="IPR015424">
    <property type="entry name" value="PyrdxlP-dep_Trfase"/>
</dbReference>
<dbReference type="CDD" id="cd00378">
    <property type="entry name" value="SHMT"/>
    <property type="match status" value="1"/>
</dbReference>
<keyword evidence="8" id="KW-1133">Transmembrane helix</keyword>
<proteinExistence type="inferred from homology"/>
<keyword evidence="11" id="KW-0489">Methyltransferase</keyword>
<dbReference type="GO" id="GO:0008168">
    <property type="term" value="F:methyltransferase activity"/>
    <property type="evidence" value="ECO:0007669"/>
    <property type="project" value="UniProtKB-KW"/>
</dbReference>
<dbReference type="GO" id="GO:0035999">
    <property type="term" value="P:tetrahydrofolate interconversion"/>
    <property type="evidence" value="ECO:0007669"/>
    <property type="project" value="UniProtKB-UniPathway"/>
</dbReference>
<comment type="pathway">
    <text evidence="2 7">One-carbon metabolism; tetrahydrofolate interconversion.</text>
</comment>
<feature type="domain" description="Serine hydroxymethyltransferase-like" evidence="9">
    <location>
        <begin position="106"/>
        <end position="497"/>
    </location>
</feature>
<dbReference type="Gene3D" id="3.90.1150.10">
    <property type="entry name" value="Aspartate Aminotransferase, domain 1"/>
    <property type="match status" value="1"/>
</dbReference>
<dbReference type="InterPro" id="IPR049943">
    <property type="entry name" value="Ser_HO-MeTrfase-like"/>
</dbReference>
<evidence type="ECO:0000313" key="11">
    <source>
        <dbReference type="EMBL" id="EPY25694.1"/>
    </source>
</evidence>
<dbReference type="InterPro" id="IPR001085">
    <property type="entry name" value="Ser_HO-MeTrfase"/>
</dbReference>
<protein>
    <recommendedName>
        <fullName evidence="7">Serine hydroxymethyltransferase</fullName>
        <ecNumber evidence="7">2.1.2.1</ecNumber>
    </recommendedName>
</protein>
<dbReference type="GO" id="GO:0019264">
    <property type="term" value="P:glycine biosynthetic process from serine"/>
    <property type="evidence" value="ECO:0007669"/>
    <property type="project" value="InterPro"/>
</dbReference>
<dbReference type="GO" id="GO:0030170">
    <property type="term" value="F:pyridoxal phosphate binding"/>
    <property type="evidence" value="ECO:0007669"/>
    <property type="project" value="InterPro"/>
</dbReference>
<reference evidence="11" key="2">
    <citation type="submission" date="2013-03" db="EMBL/GenBank/DDBJ databases">
        <authorList>
            <person name="Motta M.C.M."/>
            <person name="Martins A.C.A."/>
            <person name="Preta C.M.C.C."/>
            <person name="Silva R."/>
            <person name="de Souza S.S."/>
            <person name="Klein C.C."/>
            <person name="de Almeida L.G.P."/>
            <person name="Cunha O.L."/>
            <person name="Colabardini A.C."/>
            <person name="Lima B.A."/>
            <person name="Machado C.R."/>
            <person name="Soares C.M.A."/>
            <person name="de Menezes C.B.A."/>
            <person name="Bartolomeu D.C."/>
            <person name="Grisard E.C."/>
            <person name="Fantinatti-Garboggini F."/>
            <person name="Rodrigues-Luiz G.F."/>
            <person name="Wagner G."/>
            <person name="Goldman G.H."/>
            <person name="Fietto J.L.R."/>
            <person name="Ciapina L.P."/>
            <person name="Brocchi M."/>
            <person name="Elias M.C."/>
            <person name="Goldman M.H.S."/>
            <person name="Sagot M.-F."/>
            <person name="Pereira M."/>
            <person name="Stoco P.H."/>
            <person name="Teixeira S.M.R."/>
            <person name="de Mendonca-Neto R.P."/>
            <person name="Maciel T.E.F."/>
            <person name="Mendes T.A.O."/>
            <person name="Urmenyi T.P."/>
            <person name="Teixeira M.M.G."/>
            <person name="de Camargo E.F.P."/>
            <person name="de Sousa W."/>
            <person name="Schenkman S."/>
            <person name="de Vasconcelos A.T.R."/>
        </authorList>
    </citation>
    <scope>NUCLEOTIDE SEQUENCE</scope>
</reference>
<keyword evidence="6 7" id="KW-0663">Pyridoxal phosphate</keyword>
<keyword evidence="12" id="KW-1185">Reference proteome</keyword>
<dbReference type="InterPro" id="IPR015421">
    <property type="entry name" value="PyrdxlP-dep_Trfase_major"/>
</dbReference>
<evidence type="ECO:0000256" key="3">
    <source>
        <dbReference type="ARBA" id="ARBA00006376"/>
    </source>
</evidence>
<dbReference type="EC" id="2.1.2.1" evidence="7"/>
<dbReference type="GO" id="GO:0032259">
    <property type="term" value="P:methylation"/>
    <property type="evidence" value="ECO:0007669"/>
    <property type="project" value="UniProtKB-KW"/>
</dbReference>
<evidence type="ECO:0000256" key="1">
    <source>
        <dbReference type="ARBA" id="ARBA00001933"/>
    </source>
</evidence>
<dbReference type="InterPro" id="IPR039429">
    <property type="entry name" value="SHMT-like_dom"/>
</dbReference>
<keyword evidence="4 7" id="KW-0554">One-carbon metabolism</keyword>
<dbReference type="HAMAP" id="MF_00051">
    <property type="entry name" value="SHMT"/>
    <property type="match status" value="1"/>
</dbReference>
<evidence type="ECO:0000256" key="8">
    <source>
        <dbReference type="SAM" id="Phobius"/>
    </source>
</evidence>
<dbReference type="GO" id="GO:0004372">
    <property type="term" value="F:glycine hydroxymethyltransferase activity"/>
    <property type="evidence" value="ECO:0007669"/>
    <property type="project" value="UniProtKB-EC"/>
</dbReference>
<dbReference type="Proteomes" id="UP000015354">
    <property type="component" value="Unassembled WGS sequence"/>
</dbReference>
<evidence type="ECO:0000256" key="2">
    <source>
        <dbReference type="ARBA" id="ARBA00004777"/>
    </source>
</evidence>
<dbReference type="OrthoDB" id="10265628at2759"/>
<dbReference type="UniPathway" id="UPA00193"/>
<evidence type="ECO:0000259" key="9">
    <source>
        <dbReference type="Pfam" id="PF00464"/>
    </source>
</evidence>
<comment type="catalytic activity">
    <reaction evidence="7">
        <text>(6R)-5,10-methylene-5,6,7,8-tetrahydrofolate + glycine + H2O = (6S)-5,6,7,8-tetrahydrofolate + L-serine</text>
        <dbReference type="Rhea" id="RHEA:15481"/>
        <dbReference type="ChEBI" id="CHEBI:15377"/>
        <dbReference type="ChEBI" id="CHEBI:15636"/>
        <dbReference type="ChEBI" id="CHEBI:33384"/>
        <dbReference type="ChEBI" id="CHEBI:57305"/>
        <dbReference type="ChEBI" id="CHEBI:57453"/>
        <dbReference type="EC" id="2.1.2.1"/>
    </reaction>
</comment>
<comment type="function">
    <text evidence="7">Interconversion of serine and glycine.</text>
</comment>
<dbReference type="SUPFAM" id="SSF53383">
    <property type="entry name" value="PLP-dependent transferases"/>
    <property type="match status" value="1"/>
</dbReference>
<dbReference type="FunFam" id="3.40.640.10:FF:000097">
    <property type="entry name" value="Serine hydroxymethyltransferase"/>
    <property type="match status" value="1"/>
</dbReference>
<dbReference type="GO" id="GO:0005739">
    <property type="term" value="C:mitochondrion"/>
    <property type="evidence" value="ECO:0007669"/>
    <property type="project" value="TreeGrafter"/>
</dbReference>
<comment type="caution">
    <text evidence="11">The sequence shown here is derived from an EMBL/GenBank/DDBJ whole genome shotgun (WGS) entry which is preliminary data.</text>
</comment>
<comment type="cofactor">
    <cofactor evidence="1 7">
        <name>pyridoxal 5'-phosphate</name>
        <dbReference type="ChEBI" id="CHEBI:597326"/>
    </cofactor>
</comment>
<dbReference type="EMBL" id="ATMH01006549">
    <property type="protein sequence ID" value="EPY25694.1"/>
    <property type="molecule type" value="Genomic_DNA"/>
</dbReference>
<accession>S9UAD0</accession>
<dbReference type="Gene3D" id="3.40.640.10">
    <property type="entry name" value="Type I PLP-dependent aspartate aminotransferase-like (Major domain)"/>
    <property type="match status" value="1"/>
</dbReference>
<organism evidence="11 12">
    <name type="scientific">Strigomonas culicis</name>
    <dbReference type="NCBI Taxonomy" id="28005"/>
    <lineage>
        <taxon>Eukaryota</taxon>
        <taxon>Discoba</taxon>
        <taxon>Euglenozoa</taxon>
        <taxon>Kinetoplastea</taxon>
        <taxon>Metakinetoplastina</taxon>
        <taxon>Trypanosomatida</taxon>
        <taxon>Trypanosomatidae</taxon>
        <taxon>Strigomonadinae</taxon>
        <taxon>Strigomonas</taxon>
    </lineage>
</organism>
<evidence type="ECO:0000256" key="5">
    <source>
        <dbReference type="ARBA" id="ARBA00022679"/>
    </source>
</evidence>
<evidence type="ECO:0000313" key="10">
    <source>
        <dbReference type="EMBL" id="EPY19973.1"/>
    </source>
</evidence>
<dbReference type="Pfam" id="PF00464">
    <property type="entry name" value="SHMT"/>
    <property type="match status" value="1"/>
</dbReference>
<keyword evidence="8" id="KW-0472">Membrane</keyword>
<evidence type="ECO:0000256" key="6">
    <source>
        <dbReference type="ARBA" id="ARBA00022898"/>
    </source>
</evidence>
<feature type="transmembrane region" description="Helical" evidence="8">
    <location>
        <begin position="62"/>
        <end position="80"/>
    </location>
</feature>